<dbReference type="Gene3D" id="3.40.1390.20">
    <property type="entry name" value="HprK N-terminal domain-like"/>
    <property type="match status" value="1"/>
</dbReference>
<keyword evidence="3" id="KW-1185">Reference proteome</keyword>
<name>A0A926HLY6_9FIRM</name>
<dbReference type="AlphaFoldDB" id="A0A926HLY6"/>
<evidence type="ECO:0000313" key="2">
    <source>
        <dbReference type="EMBL" id="MBC8528964.1"/>
    </source>
</evidence>
<dbReference type="InterPro" id="IPR028979">
    <property type="entry name" value="Ser_kin/Pase_Hpr-like_N_sf"/>
</dbReference>
<proteinExistence type="predicted"/>
<protein>
    <recommendedName>
        <fullName evidence="1">DRTGG domain-containing protein</fullName>
    </recommendedName>
</protein>
<dbReference type="EMBL" id="JACRSO010000002">
    <property type="protein sequence ID" value="MBC8528964.1"/>
    <property type="molecule type" value="Genomic_DNA"/>
</dbReference>
<organism evidence="2 3">
    <name type="scientific">Luoshenia tenuis</name>
    <dbReference type="NCBI Taxonomy" id="2763654"/>
    <lineage>
        <taxon>Bacteria</taxon>
        <taxon>Bacillati</taxon>
        <taxon>Bacillota</taxon>
        <taxon>Clostridia</taxon>
        <taxon>Christensenellales</taxon>
        <taxon>Christensenellaceae</taxon>
        <taxon>Luoshenia</taxon>
    </lineage>
</organism>
<dbReference type="SUPFAM" id="SSF75138">
    <property type="entry name" value="HprK N-terminal domain-like"/>
    <property type="match status" value="1"/>
</dbReference>
<feature type="domain" description="DRTGG" evidence="1">
    <location>
        <begin position="5"/>
        <end position="99"/>
    </location>
</feature>
<dbReference type="Pfam" id="PF07085">
    <property type="entry name" value="DRTGG"/>
    <property type="match status" value="1"/>
</dbReference>
<accession>A0A926HLY6</accession>
<sequence>MTIQDVVDLLDARVLCGEHLVDQTVLSACGADLMSDVLAYVKEKSVLLTGLINPHVVRTAEMLDVLVIVFVRGKLPTQEILDMAMERDIVVLTTPDTLYVACGLLYQSGLPGSERMKG</sequence>
<comment type="caution">
    <text evidence="2">The sequence shown here is derived from an EMBL/GenBank/DDBJ whole genome shotgun (WGS) entry which is preliminary data.</text>
</comment>
<dbReference type="Proteomes" id="UP000654279">
    <property type="component" value="Unassembled WGS sequence"/>
</dbReference>
<evidence type="ECO:0000313" key="3">
    <source>
        <dbReference type="Proteomes" id="UP000654279"/>
    </source>
</evidence>
<reference evidence="2" key="1">
    <citation type="submission" date="2020-08" db="EMBL/GenBank/DDBJ databases">
        <title>Genome public.</title>
        <authorList>
            <person name="Liu C."/>
            <person name="Sun Q."/>
        </authorList>
    </citation>
    <scope>NUCLEOTIDE SEQUENCE</scope>
    <source>
        <strain evidence="2">NSJ-44</strain>
    </source>
</reference>
<gene>
    <name evidence="2" type="ORF">H8699_05950</name>
</gene>
<dbReference type="InterPro" id="IPR010766">
    <property type="entry name" value="DRTGG"/>
</dbReference>
<evidence type="ECO:0000259" key="1">
    <source>
        <dbReference type="Pfam" id="PF07085"/>
    </source>
</evidence>
<dbReference type="RefSeq" id="WP_138296038.1">
    <property type="nucleotide sequence ID" value="NZ_JACRSO010000002.1"/>
</dbReference>